<dbReference type="GO" id="GO:0016020">
    <property type="term" value="C:membrane"/>
    <property type="evidence" value="ECO:0007669"/>
    <property type="project" value="UniProtKB-SubCell"/>
</dbReference>
<accession>A0A1G8LRW5</accession>
<dbReference type="GO" id="GO:0055085">
    <property type="term" value="P:transmembrane transport"/>
    <property type="evidence" value="ECO:0007669"/>
    <property type="project" value="InterPro"/>
</dbReference>
<proteinExistence type="inferred from homology"/>
<organism evidence="9 10">
    <name type="scientific">Arthrobacter cupressi</name>
    <dbReference type="NCBI Taxonomy" id="1045773"/>
    <lineage>
        <taxon>Bacteria</taxon>
        <taxon>Bacillati</taxon>
        <taxon>Actinomycetota</taxon>
        <taxon>Actinomycetes</taxon>
        <taxon>Micrococcales</taxon>
        <taxon>Micrococcaceae</taxon>
        <taxon>Arthrobacter</taxon>
    </lineage>
</organism>
<reference evidence="10" key="1">
    <citation type="submission" date="2016-10" db="EMBL/GenBank/DDBJ databases">
        <authorList>
            <person name="Varghese N."/>
            <person name="Submissions S."/>
        </authorList>
    </citation>
    <scope>NUCLEOTIDE SEQUENCE [LARGE SCALE GENOMIC DNA]</scope>
    <source>
        <strain evidence="10">CGMCC 1.10783</strain>
    </source>
</reference>
<comment type="similarity">
    <text evidence="2">Belongs to the amino acid-polyamine-organocation (APC) superfamily. Amino acid transporter (AAT) (TC 2.A.3.1) family.</text>
</comment>
<evidence type="ECO:0000313" key="10">
    <source>
        <dbReference type="Proteomes" id="UP000182130"/>
    </source>
</evidence>
<feature type="domain" description="Amino acid permease/ SLC12A" evidence="8">
    <location>
        <begin position="40"/>
        <end position="449"/>
    </location>
</feature>
<evidence type="ECO:0000256" key="3">
    <source>
        <dbReference type="ARBA" id="ARBA00022448"/>
    </source>
</evidence>
<evidence type="ECO:0000256" key="5">
    <source>
        <dbReference type="ARBA" id="ARBA00022970"/>
    </source>
</evidence>
<keyword evidence="3" id="KW-0813">Transport</keyword>
<evidence type="ECO:0000256" key="2">
    <source>
        <dbReference type="ARBA" id="ARBA00008583"/>
    </source>
</evidence>
<name>A0A1G8LRW5_9MICC</name>
<dbReference type="InterPro" id="IPR004841">
    <property type="entry name" value="AA-permease/SLC12A_dom"/>
</dbReference>
<dbReference type="Gene3D" id="1.20.1740.10">
    <property type="entry name" value="Amino acid/polyamine transporter I"/>
    <property type="match status" value="1"/>
</dbReference>
<protein>
    <submittedName>
        <fullName evidence="9">GABA permease</fullName>
    </submittedName>
</protein>
<dbReference type="PANTHER" id="PTHR43495:SF5">
    <property type="entry name" value="GAMMA-AMINOBUTYRIC ACID PERMEASE"/>
    <property type="match status" value="1"/>
</dbReference>
<sequence length="501" mass="53798">MTNEYDVDSKHHLTAAQGASLASGPESAGHSQGKKLRARHVTMITLGGIIGASLFVGSANIIRNTGPAAVLSYAAGGLLVFLAMRMLGEMAAARPAVGSFMEYARVGLGSWAAYIVGWLYWYFWVGVIAYEAVVGGGMLHNWFPVLPAWAGSLALLAVFVGTNLISLRTFGETEFWLASIKVIAIVVFLGAGVLYVLGLWPNASFSVSNLWAHGGFMPNGIGVVLSSIALVLFSYFGTEIAVMAAAESENPAKGIRQAANTVIWRVMLFYVGAILVIATIVPWSELPKPSDIAPFTYVFSLFGVPGADVIMGLVIFTAVISVLNSGTYSASRMFAALAEQRLAPAVVARRNRKGVPVVAVVASTVGGLIATLVNFIAPSSGIYDFIMNSTGLVALFVYVFIAVTQWRMRTKMTSDERADLKLKVWLFPWLNIILVLGAIGIVTIMLFSEDGRTQVWTSLIAAGALVLFWPVVRKRLGQQEGWQKDLLEKEAPAPATVEVRQ</sequence>
<evidence type="ECO:0000313" key="9">
    <source>
        <dbReference type="EMBL" id="SDI58471.1"/>
    </source>
</evidence>
<dbReference type="STRING" id="1045773.SAMN05216555_103157"/>
<dbReference type="Pfam" id="PF00324">
    <property type="entry name" value="AA_permease"/>
    <property type="match status" value="1"/>
</dbReference>
<dbReference type="Proteomes" id="UP000182130">
    <property type="component" value="Unassembled WGS sequence"/>
</dbReference>
<evidence type="ECO:0000256" key="4">
    <source>
        <dbReference type="ARBA" id="ARBA00022692"/>
    </source>
</evidence>
<dbReference type="AlphaFoldDB" id="A0A1G8LRW5"/>
<dbReference type="PANTHER" id="PTHR43495">
    <property type="entry name" value="GABA PERMEASE"/>
    <property type="match status" value="1"/>
</dbReference>
<dbReference type="GO" id="GO:0006865">
    <property type="term" value="P:amino acid transport"/>
    <property type="evidence" value="ECO:0007669"/>
    <property type="project" value="UniProtKB-KW"/>
</dbReference>
<keyword evidence="4" id="KW-0812">Transmembrane</keyword>
<evidence type="ECO:0000259" key="8">
    <source>
        <dbReference type="Pfam" id="PF00324"/>
    </source>
</evidence>
<keyword evidence="10" id="KW-1185">Reference proteome</keyword>
<evidence type="ECO:0000256" key="7">
    <source>
        <dbReference type="ARBA" id="ARBA00023136"/>
    </source>
</evidence>
<keyword evidence="5" id="KW-0029">Amino-acid transport</keyword>
<keyword evidence="6" id="KW-1133">Transmembrane helix</keyword>
<dbReference type="EMBL" id="FNEI01000003">
    <property type="protein sequence ID" value="SDI58471.1"/>
    <property type="molecule type" value="Genomic_DNA"/>
</dbReference>
<dbReference type="RefSeq" id="WP_245679772.1">
    <property type="nucleotide sequence ID" value="NZ_FNEI01000003.1"/>
</dbReference>
<keyword evidence="7" id="KW-0472">Membrane</keyword>
<evidence type="ECO:0000256" key="1">
    <source>
        <dbReference type="ARBA" id="ARBA00004141"/>
    </source>
</evidence>
<evidence type="ECO:0000256" key="6">
    <source>
        <dbReference type="ARBA" id="ARBA00022989"/>
    </source>
</evidence>
<dbReference type="FunFam" id="1.20.1740.10:FF:000001">
    <property type="entry name" value="Amino acid permease"/>
    <property type="match status" value="1"/>
</dbReference>
<dbReference type="PIRSF" id="PIRSF006060">
    <property type="entry name" value="AA_transporter"/>
    <property type="match status" value="1"/>
</dbReference>
<comment type="subcellular location">
    <subcellularLocation>
        <location evidence="1">Membrane</location>
        <topology evidence="1">Multi-pass membrane protein</topology>
    </subcellularLocation>
</comment>
<gene>
    <name evidence="9" type="ORF">SAMN05216555_103157</name>
</gene>